<keyword evidence="1" id="KW-1133">Transmembrane helix</keyword>
<accession>A0A1H8UL59</accession>
<name>A0A1H8UL59_9EURY</name>
<reference evidence="4" key="1">
    <citation type="submission" date="2016-10" db="EMBL/GenBank/DDBJ databases">
        <authorList>
            <person name="Varghese N."/>
            <person name="Submissions S."/>
        </authorList>
    </citation>
    <scope>NUCLEOTIDE SEQUENCE [LARGE SCALE GENOMIC DNA]</scope>
    <source>
        <strain evidence="4">CGMCC 1.10121</strain>
    </source>
</reference>
<dbReference type="AlphaFoldDB" id="A0A1H8UL59"/>
<keyword evidence="3" id="KW-0378">Hydrolase</keyword>
<dbReference type="Pfam" id="PF02517">
    <property type="entry name" value="Rce1-like"/>
    <property type="match status" value="1"/>
</dbReference>
<gene>
    <name evidence="3" type="ORF">SAMN04487948_111112</name>
</gene>
<feature type="transmembrane region" description="Helical" evidence="1">
    <location>
        <begin position="30"/>
        <end position="49"/>
    </location>
</feature>
<evidence type="ECO:0000259" key="2">
    <source>
        <dbReference type="Pfam" id="PF02517"/>
    </source>
</evidence>
<keyword evidence="4" id="KW-1185">Reference proteome</keyword>
<dbReference type="GO" id="GO:0006508">
    <property type="term" value="P:proteolysis"/>
    <property type="evidence" value="ECO:0007669"/>
    <property type="project" value="UniProtKB-KW"/>
</dbReference>
<evidence type="ECO:0000313" key="3">
    <source>
        <dbReference type="EMBL" id="SEP03747.1"/>
    </source>
</evidence>
<dbReference type="RefSeq" id="WP_170864842.1">
    <property type="nucleotide sequence ID" value="NZ_FODV01000011.1"/>
</dbReference>
<keyword evidence="1" id="KW-0472">Membrane</keyword>
<dbReference type="Proteomes" id="UP000199126">
    <property type="component" value="Unassembled WGS sequence"/>
</dbReference>
<dbReference type="EMBL" id="FODV01000011">
    <property type="protein sequence ID" value="SEP03747.1"/>
    <property type="molecule type" value="Genomic_DNA"/>
</dbReference>
<evidence type="ECO:0000313" key="4">
    <source>
        <dbReference type="Proteomes" id="UP000199126"/>
    </source>
</evidence>
<keyword evidence="3" id="KW-0645">Protease</keyword>
<keyword evidence="1" id="KW-0812">Transmembrane</keyword>
<dbReference type="GO" id="GO:0004175">
    <property type="term" value="F:endopeptidase activity"/>
    <property type="evidence" value="ECO:0007669"/>
    <property type="project" value="UniProtKB-ARBA"/>
</dbReference>
<evidence type="ECO:0000256" key="1">
    <source>
        <dbReference type="SAM" id="Phobius"/>
    </source>
</evidence>
<sequence length="81" mass="8834">MGLLYPATWFDLWHFAPQAVLTSEFPGAPYSFVLYAILLGLSYGYYSWVTGSIRWGTVSHIVQDSLGLAGGTFLAGMGLLL</sequence>
<dbReference type="InterPro" id="IPR003675">
    <property type="entry name" value="Rce1/LyrA-like_dom"/>
</dbReference>
<proteinExistence type="predicted"/>
<protein>
    <submittedName>
        <fullName evidence="3">CAAX protease self-immunity</fullName>
    </submittedName>
</protein>
<organism evidence="3 4">
    <name type="scientific">Halogranum amylolyticum</name>
    <dbReference type="NCBI Taxonomy" id="660520"/>
    <lineage>
        <taxon>Archaea</taxon>
        <taxon>Methanobacteriati</taxon>
        <taxon>Methanobacteriota</taxon>
        <taxon>Stenosarchaea group</taxon>
        <taxon>Halobacteria</taxon>
        <taxon>Halobacteriales</taxon>
        <taxon>Haloferacaceae</taxon>
    </lineage>
</organism>
<dbReference type="GO" id="GO:0080120">
    <property type="term" value="P:CAAX-box protein maturation"/>
    <property type="evidence" value="ECO:0007669"/>
    <property type="project" value="UniProtKB-ARBA"/>
</dbReference>
<feature type="domain" description="CAAX prenyl protease 2/Lysostaphin resistance protein A-like" evidence="2">
    <location>
        <begin position="3"/>
        <end position="65"/>
    </location>
</feature>